<protein>
    <submittedName>
        <fullName evidence="2">DUF2282 domain-containing protein</fullName>
    </submittedName>
</protein>
<evidence type="ECO:0000313" key="3">
    <source>
        <dbReference type="Proteomes" id="UP001169760"/>
    </source>
</evidence>
<comment type="caution">
    <text evidence="2">The sequence shown here is derived from an EMBL/GenBank/DDBJ whole genome shotgun (WGS) entry which is preliminary data.</text>
</comment>
<dbReference type="Proteomes" id="UP001169760">
    <property type="component" value="Unassembled WGS sequence"/>
</dbReference>
<name>A0AAW7XBY1_9GAMM</name>
<dbReference type="GeneID" id="98612689"/>
<dbReference type="InterPro" id="IPR018740">
    <property type="entry name" value="DUF2282_membr"/>
</dbReference>
<organism evidence="2 3">
    <name type="scientific">Saccharophagus degradans</name>
    <dbReference type="NCBI Taxonomy" id="86304"/>
    <lineage>
        <taxon>Bacteria</taxon>
        <taxon>Pseudomonadati</taxon>
        <taxon>Pseudomonadota</taxon>
        <taxon>Gammaproteobacteria</taxon>
        <taxon>Cellvibrionales</taxon>
        <taxon>Cellvibrionaceae</taxon>
        <taxon>Saccharophagus</taxon>
    </lineage>
</organism>
<reference evidence="2" key="1">
    <citation type="submission" date="2023-07" db="EMBL/GenBank/DDBJ databases">
        <title>Genome content predicts the carbon catabolic preferences of heterotrophic bacteria.</title>
        <authorList>
            <person name="Gralka M."/>
        </authorList>
    </citation>
    <scope>NUCLEOTIDE SEQUENCE</scope>
    <source>
        <strain evidence="2">I3M17_2</strain>
    </source>
</reference>
<keyword evidence="1" id="KW-0732">Signal</keyword>
<dbReference type="Pfam" id="PF10048">
    <property type="entry name" value="DUF2282"/>
    <property type="match status" value="1"/>
</dbReference>
<feature type="signal peptide" evidence="1">
    <location>
        <begin position="1"/>
        <end position="28"/>
    </location>
</feature>
<gene>
    <name evidence="2" type="ORF">Q4521_16230</name>
</gene>
<feature type="chain" id="PRO_5043656120" evidence="1">
    <location>
        <begin position="29"/>
        <end position="95"/>
    </location>
</feature>
<evidence type="ECO:0000256" key="1">
    <source>
        <dbReference type="SAM" id="SignalP"/>
    </source>
</evidence>
<sequence length="95" mass="9801">MNKMSKSIAISSALAAGVLMATSNSALAAKPAMEKCYGIVKAGKNDCAIKSQGTSCAGSAKQDNIHDAWIYLPQGSCEKIAGGNLKPQEKKAEAK</sequence>
<dbReference type="RefSeq" id="WP_011467487.1">
    <property type="nucleotide sequence ID" value="NZ_CP123764.1"/>
</dbReference>
<proteinExistence type="predicted"/>
<dbReference type="EMBL" id="JAUOPB010000012">
    <property type="protein sequence ID" value="MDO6424033.1"/>
    <property type="molecule type" value="Genomic_DNA"/>
</dbReference>
<accession>A0AAW7XBY1</accession>
<dbReference type="AlphaFoldDB" id="A0AAW7XBY1"/>
<evidence type="ECO:0000313" key="2">
    <source>
        <dbReference type="EMBL" id="MDO6424033.1"/>
    </source>
</evidence>